<protein>
    <submittedName>
        <fullName evidence="3">Histidine kinase</fullName>
    </submittedName>
    <submittedName>
        <fullName evidence="2">NADH-flavin reductase</fullName>
    </submittedName>
</protein>
<dbReference type="RefSeq" id="WP_070566149.1">
    <property type="nucleotide sequence ID" value="NZ_CP068086.1"/>
</dbReference>
<name>A0A2X2LEU1_SPHMU</name>
<evidence type="ECO:0000313" key="3">
    <source>
        <dbReference type="EMBL" id="VXC50868.1"/>
    </source>
</evidence>
<dbReference type="GeneID" id="97182284"/>
<gene>
    <name evidence="2" type="ORF">NCTC11343_03933</name>
    <name evidence="3" type="ORF">SPHINGO8BC_140068</name>
</gene>
<evidence type="ECO:0000313" key="5">
    <source>
        <dbReference type="Proteomes" id="UP000432350"/>
    </source>
</evidence>
<dbReference type="InterPro" id="IPR036291">
    <property type="entry name" value="NAD(P)-bd_dom_sf"/>
</dbReference>
<sequence>MKVAVIGSTGYVGSHLVKELVDRNYDVVAIARHTENIPSTEKVTKLQVDINDNNQLVSALKGVDVVVSAFNAGWTNPNLYEDFTKGALAIQQAVKDAGINRFIVIGGAGSLLIDGNRLVDSPDFPKEIKPGALAAADYLKTIQKEDQLTWTMFSPAIEMNSHAGGTRTGKYRTGLDAPVFDQEGRSRLSVEDLAVAIADEIENKQFLNKRFTAAY</sequence>
<dbReference type="GO" id="GO:0016301">
    <property type="term" value="F:kinase activity"/>
    <property type="evidence" value="ECO:0007669"/>
    <property type="project" value="UniProtKB-KW"/>
</dbReference>
<accession>A0A2X2LEU1</accession>
<dbReference type="InterPro" id="IPR051606">
    <property type="entry name" value="Polyketide_Oxido-like"/>
</dbReference>
<dbReference type="Proteomes" id="UP000432350">
    <property type="component" value="Unassembled WGS sequence"/>
</dbReference>
<feature type="domain" description="NAD(P)-binding" evidence="1">
    <location>
        <begin position="7"/>
        <end position="199"/>
    </location>
</feature>
<dbReference type="PANTHER" id="PTHR43355:SF2">
    <property type="entry name" value="FLAVIN REDUCTASE (NADPH)"/>
    <property type="match status" value="1"/>
</dbReference>
<evidence type="ECO:0000313" key="4">
    <source>
        <dbReference type="Proteomes" id="UP000251241"/>
    </source>
</evidence>
<dbReference type="Gene3D" id="3.40.50.720">
    <property type="entry name" value="NAD(P)-binding Rossmann-like Domain"/>
    <property type="match status" value="1"/>
</dbReference>
<keyword evidence="3" id="KW-0808">Transferase</keyword>
<keyword evidence="3" id="KW-0418">Kinase</keyword>
<dbReference type="InterPro" id="IPR016040">
    <property type="entry name" value="NAD(P)-bd_dom"/>
</dbReference>
<organism evidence="2 4">
    <name type="scientific">Sphingobacterium multivorum</name>
    <dbReference type="NCBI Taxonomy" id="28454"/>
    <lineage>
        <taxon>Bacteria</taxon>
        <taxon>Pseudomonadati</taxon>
        <taxon>Bacteroidota</taxon>
        <taxon>Sphingobacteriia</taxon>
        <taxon>Sphingobacteriales</taxon>
        <taxon>Sphingobacteriaceae</taxon>
        <taxon>Sphingobacterium</taxon>
    </lineage>
</organism>
<dbReference type="SUPFAM" id="SSF51735">
    <property type="entry name" value="NAD(P)-binding Rossmann-fold domains"/>
    <property type="match status" value="1"/>
</dbReference>
<evidence type="ECO:0000313" key="2">
    <source>
        <dbReference type="EMBL" id="SPZ91889.1"/>
    </source>
</evidence>
<dbReference type="EMBL" id="CABWMV010000006">
    <property type="protein sequence ID" value="VXC50868.1"/>
    <property type="molecule type" value="Genomic_DNA"/>
</dbReference>
<dbReference type="EMBL" id="UAUU01000011">
    <property type="protein sequence ID" value="SPZ91889.1"/>
    <property type="molecule type" value="Genomic_DNA"/>
</dbReference>
<reference evidence="2 4" key="1">
    <citation type="submission" date="2018-06" db="EMBL/GenBank/DDBJ databases">
        <authorList>
            <consortium name="Pathogen Informatics"/>
            <person name="Doyle S."/>
        </authorList>
    </citation>
    <scope>NUCLEOTIDE SEQUENCE [LARGE SCALE GENOMIC DNA]</scope>
    <source>
        <strain evidence="2 4">NCTC11343</strain>
    </source>
</reference>
<dbReference type="AlphaFoldDB" id="A0A2X2LEU1"/>
<dbReference type="Proteomes" id="UP000251241">
    <property type="component" value="Unassembled WGS sequence"/>
</dbReference>
<dbReference type="Pfam" id="PF13460">
    <property type="entry name" value="NAD_binding_10"/>
    <property type="match status" value="1"/>
</dbReference>
<accession>A0A653Z9I6</accession>
<dbReference type="PANTHER" id="PTHR43355">
    <property type="entry name" value="FLAVIN REDUCTASE (NADPH)"/>
    <property type="match status" value="1"/>
</dbReference>
<dbReference type="GO" id="GO:0016646">
    <property type="term" value="F:oxidoreductase activity, acting on the CH-NH group of donors, NAD or NADP as acceptor"/>
    <property type="evidence" value="ECO:0007669"/>
    <property type="project" value="TreeGrafter"/>
</dbReference>
<proteinExistence type="predicted"/>
<reference evidence="3 5" key="2">
    <citation type="submission" date="2019-10" db="EMBL/GenBank/DDBJ databases">
        <authorList>
            <person name="Karimi E."/>
        </authorList>
    </citation>
    <scope>NUCLEOTIDE SEQUENCE [LARGE SCALE GENOMIC DNA]</scope>
    <source>
        <strain evidence="3">Sphingobacterium sp. 8BC</strain>
    </source>
</reference>
<evidence type="ECO:0000259" key="1">
    <source>
        <dbReference type="Pfam" id="PF13460"/>
    </source>
</evidence>